<evidence type="ECO:0000256" key="1">
    <source>
        <dbReference type="PROSITE-ProRule" id="PRU00023"/>
    </source>
</evidence>
<name>A0A223VAG7_9FLAO</name>
<dbReference type="PANTHER" id="PTHR22677:SF4">
    <property type="entry name" value="USHER SYNDROME TYPE-1G PROTEIN-LIKE PROTEIN"/>
    <property type="match status" value="1"/>
</dbReference>
<dbReference type="Proteomes" id="UP000215244">
    <property type="component" value="Chromosome"/>
</dbReference>
<dbReference type="Gene3D" id="1.25.40.20">
    <property type="entry name" value="Ankyrin repeat-containing domain"/>
    <property type="match status" value="1"/>
</dbReference>
<dbReference type="Pfam" id="PF12796">
    <property type="entry name" value="Ank_2"/>
    <property type="match status" value="2"/>
</dbReference>
<evidence type="ECO:0000313" key="3">
    <source>
        <dbReference type="Proteomes" id="UP000215244"/>
    </source>
</evidence>
<keyword evidence="3" id="KW-1185">Reference proteome</keyword>
<reference evidence="2 3" key="1">
    <citation type="submission" date="2017-08" db="EMBL/GenBank/DDBJ databases">
        <title>The complete genome sequence of Maribacter sp. B1, isolated from deep-sea sediment.</title>
        <authorList>
            <person name="Wu Y.-H."/>
            <person name="Cheng H."/>
            <person name="Xu X.-W."/>
        </authorList>
    </citation>
    <scope>NUCLEOTIDE SEQUENCE [LARGE SCALE GENOMIC DNA]</scope>
    <source>
        <strain evidence="2 3">B1</strain>
    </source>
</reference>
<evidence type="ECO:0000313" key="2">
    <source>
        <dbReference type="EMBL" id="ASV32150.1"/>
    </source>
</evidence>
<dbReference type="PROSITE" id="PS50297">
    <property type="entry name" value="ANK_REP_REGION"/>
    <property type="match status" value="4"/>
</dbReference>
<dbReference type="AlphaFoldDB" id="A0A223VAG7"/>
<accession>A0A223VAG7</accession>
<dbReference type="KEGG" id="marb:CJ263_19055"/>
<feature type="repeat" description="ANK" evidence="1">
    <location>
        <begin position="215"/>
        <end position="238"/>
    </location>
</feature>
<feature type="repeat" description="ANK" evidence="1">
    <location>
        <begin position="182"/>
        <end position="214"/>
    </location>
</feature>
<protein>
    <submittedName>
        <fullName evidence="2">Uncharacterized protein</fullName>
    </submittedName>
</protein>
<keyword evidence="1" id="KW-0040">ANK repeat</keyword>
<gene>
    <name evidence="2" type="ORF">CJ263_19055</name>
</gene>
<dbReference type="SMART" id="SM00248">
    <property type="entry name" value="ANK"/>
    <property type="match status" value="3"/>
</dbReference>
<dbReference type="PROSITE" id="PS50088">
    <property type="entry name" value="ANK_REPEAT"/>
    <property type="match status" value="4"/>
</dbReference>
<dbReference type="InterPro" id="IPR002110">
    <property type="entry name" value="Ankyrin_rpt"/>
</dbReference>
<sequence>MKTLISLFLFTLIGLTLKTNEMLELLKTHIKNKEEDKAISLIKENSDVLSLKDENGSSGLMMIAYSGLEKAFEQAIELRKSFSFYEAIVCGKTDIVNDYLNKPGFDLLNTHSNDGFTPLSLAAFFNQTKIAKSLVELGADPNLSATNPSKVNALHAAMAKENYELCKLFIENGADVNAVQMQNVTPLHSAVHRGNLDLVKLLIENNASITMKMDNGDTALIIAEREGHENITKYLLNK</sequence>
<feature type="repeat" description="ANK" evidence="1">
    <location>
        <begin position="149"/>
        <end position="181"/>
    </location>
</feature>
<organism evidence="2 3">
    <name type="scientific">Maribacter cobaltidurans</name>
    <dbReference type="NCBI Taxonomy" id="1178778"/>
    <lineage>
        <taxon>Bacteria</taxon>
        <taxon>Pseudomonadati</taxon>
        <taxon>Bacteroidota</taxon>
        <taxon>Flavobacteriia</taxon>
        <taxon>Flavobacteriales</taxon>
        <taxon>Flavobacteriaceae</taxon>
        <taxon>Maribacter</taxon>
    </lineage>
</organism>
<dbReference type="InterPro" id="IPR036770">
    <property type="entry name" value="Ankyrin_rpt-contain_sf"/>
</dbReference>
<dbReference type="InterPro" id="IPR039323">
    <property type="entry name" value="ANKRD_45/46/60"/>
</dbReference>
<dbReference type="PANTHER" id="PTHR22677">
    <property type="entry name" value="ANKYRIN REPEAT DOMAIN-CONTAINING PROTEIN 60"/>
    <property type="match status" value="1"/>
</dbReference>
<dbReference type="EMBL" id="CP022957">
    <property type="protein sequence ID" value="ASV32150.1"/>
    <property type="molecule type" value="Genomic_DNA"/>
</dbReference>
<dbReference type="SUPFAM" id="SSF48403">
    <property type="entry name" value="Ankyrin repeat"/>
    <property type="match status" value="1"/>
</dbReference>
<feature type="repeat" description="ANK" evidence="1">
    <location>
        <begin position="114"/>
        <end position="146"/>
    </location>
</feature>
<proteinExistence type="predicted"/>